<dbReference type="GO" id="GO:0016787">
    <property type="term" value="F:hydrolase activity"/>
    <property type="evidence" value="ECO:0007669"/>
    <property type="project" value="InterPro"/>
</dbReference>
<gene>
    <name evidence="2" type="ORF">GOZ90_20240</name>
</gene>
<sequence length="278" mass="30866">MKIAILADPHIGSQNDIFVENWKAAVKTVNGCDDVGLAIILGDLTLDGANIETDLAFGAAELKEITAPVLVLPGNHDVGDIARDSVQPANEARLAAWEKHFGAWFWHSDAAEGWRLIGLNSQIIGSGLPAEEQQWADLERMLTERGDRKPVLFLHMPLFLEDWNEADRPAWALKTQDRLRLQRLIAEHAVFAVVSGHMHRTLHLRQKDEPVLIWTPASSFLARDESMPSQPGKELLGVTLLDFGKDDISVEFVAIDGLMKSYIEDYNGSIYRSPAKTA</sequence>
<comment type="caution">
    <text evidence="2">The sequence shown here is derived from an EMBL/GenBank/DDBJ whole genome shotgun (WGS) entry which is preliminary data.</text>
</comment>
<dbReference type="EMBL" id="WPHR01000022">
    <property type="protein sequence ID" value="MUZ75023.1"/>
    <property type="molecule type" value="Genomic_DNA"/>
</dbReference>
<dbReference type="InterPro" id="IPR029052">
    <property type="entry name" value="Metallo-depent_PP-like"/>
</dbReference>
<evidence type="ECO:0000313" key="2">
    <source>
        <dbReference type="EMBL" id="MUZ75023.1"/>
    </source>
</evidence>
<evidence type="ECO:0000259" key="1">
    <source>
        <dbReference type="Pfam" id="PF00149"/>
    </source>
</evidence>
<evidence type="ECO:0000313" key="3">
    <source>
        <dbReference type="Proteomes" id="UP000477951"/>
    </source>
</evidence>
<reference evidence="2 3" key="1">
    <citation type="submission" date="2019-12" db="EMBL/GenBank/DDBJ databases">
        <title>Whole-genome sequencing of Allorhizobium vitis.</title>
        <authorList>
            <person name="Gan H.M."/>
            <person name="Szegedi E."/>
            <person name="Burr T."/>
            <person name="Savka M.A."/>
        </authorList>
    </citation>
    <scope>NUCLEOTIDE SEQUENCE [LARGE SCALE GENOMIC DNA]</scope>
    <source>
        <strain evidence="2 3">CG516</strain>
    </source>
</reference>
<dbReference type="SUPFAM" id="SSF56300">
    <property type="entry name" value="Metallo-dependent phosphatases"/>
    <property type="match status" value="1"/>
</dbReference>
<dbReference type="InterPro" id="IPR004843">
    <property type="entry name" value="Calcineurin-like_PHP"/>
</dbReference>
<protein>
    <submittedName>
        <fullName evidence="2">Metallophosphoesterase</fullName>
    </submittedName>
</protein>
<proteinExistence type="predicted"/>
<dbReference type="AlphaFoldDB" id="A0A1S2DV74"/>
<dbReference type="Gene3D" id="3.60.21.10">
    <property type="match status" value="1"/>
</dbReference>
<dbReference type="RefSeq" id="WP_070148313.1">
    <property type="nucleotide sequence ID" value="NZ_JABAEH010000023.1"/>
</dbReference>
<dbReference type="PANTHER" id="PTHR43143">
    <property type="entry name" value="METALLOPHOSPHOESTERASE, CALCINEURIN SUPERFAMILY"/>
    <property type="match status" value="1"/>
</dbReference>
<name>A0A1S2DV74_AGRVI</name>
<dbReference type="PANTHER" id="PTHR43143:SF1">
    <property type="entry name" value="SERINE_THREONINE-PROTEIN PHOSPHATASE CPPED1"/>
    <property type="match status" value="1"/>
</dbReference>
<organism evidence="2 3">
    <name type="scientific">Agrobacterium vitis</name>
    <name type="common">Rhizobium vitis</name>
    <dbReference type="NCBI Taxonomy" id="373"/>
    <lineage>
        <taxon>Bacteria</taxon>
        <taxon>Pseudomonadati</taxon>
        <taxon>Pseudomonadota</taxon>
        <taxon>Alphaproteobacteria</taxon>
        <taxon>Hyphomicrobiales</taxon>
        <taxon>Rhizobiaceae</taxon>
        <taxon>Rhizobium/Agrobacterium group</taxon>
        <taxon>Agrobacterium</taxon>
    </lineage>
</organism>
<dbReference type="Proteomes" id="UP000477951">
    <property type="component" value="Unassembled WGS sequence"/>
</dbReference>
<dbReference type="InterPro" id="IPR051918">
    <property type="entry name" value="STPP_CPPED1"/>
</dbReference>
<dbReference type="Pfam" id="PF00149">
    <property type="entry name" value="Metallophos"/>
    <property type="match status" value="1"/>
</dbReference>
<accession>A0A1S2DV74</accession>
<feature type="domain" description="Calcineurin-like phosphoesterase" evidence="1">
    <location>
        <begin position="1"/>
        <end position="200"/>
    </location>
</feature>